<gene>
    <name evidence="2" type="ORF">BD310DRAFT_936783</name>
</gene>
<feature type="region of interest" description="Disordered" evidence="1">
    <location>
        <begin position="118"/>
        <end position="203"/>
    </location>
</feature>
<accession>A0A4V2K6Y6</accession>
<evidence type="ECO:0000313" key="2">
    <source>
        <dbReference type="EMBL" id="TBU54058.1"/>
    </source>
</evidence>
<dbReference type="AlphaFoldDB" id="A0A4V2K6Y6"/>
<reference evidence="2 3" key="1">
    <citation type="submission" date="2019-01" db="EMBL/GenBank/DDBJ databases">
        <title>Draft genome sequences of three monokaryotic isolates of the white-rot basidiomycete fungus Dichomitus squalens.</title>
        <authorList>
            <consortium name="DOE Joint Genome Institute"/>
            <person name="Lopez S.C."/>
            <person name="Andreopoulos B."/>
            <person name="Pangilinan J."/>
            <person name="Lipzen A."/>
            <person name="Riley R."/>
            <person name="Ahrendt S."/>
            <person name="Ng V."/>
            <person name="Barry K."/>
            <person name="Daum C."/>
            <person name="Grigoriev I.V."/>
            <person name="Hilden K.S."/>
            <person name="Makela M.R."/>
            <person name="de Vries R.P."/>
        </authorList>
    </citation>
    <scope>NUCLEOTIDE SEQUENCE [LARGE SCALE GENOMIC DNA]</scope>
    <source>
        <strain evidence="2 3">CBS 464.89</strain>
    </source>
</reference>
<proteinExistence type="predicted"/>
<evidence type="ECO:0000256" key="1">
    <source>
        <dbReference type="SAM" id="MobiDB-lite"/>
    </source>
</evidence>
<feature type="compositionally biased region" description="Low complexity" evidence="1">
    <location>
        <begin position="186"/>
        <end position="203"/>
    </location>
</feature>
<name>A0A4V2K6Y6_9APHY</name>
<organism evidence="2 3">
    <name type="scientific">Dichomitus squalens</name>
    <dbReference type="NCBI Taxonomy" id="114155"/>
    <lineage>
        <taxon>Eukaryota</taxon>
        <taxon>Fungi</taxon>
        <taxon>Dikarya</taxon>
        <taxon>Basidiomycota</taxon>
        <taxon>Agaricomycotina</taxon>
        <taxon>Agaricomycetes</taxon>
        <taxon>Polyporales</taxon>
        <taxon>Polyporaceae</taxon>
        <taxon>Dichomitus</taxon>
    </lineage>
</organism>
<sequence length="203" mass="21668">MHVKIWSPNTCVLCPESPSDARVAVVYVFCNLRPLPHANRPFAGHLCSEPCLTSTGSVGAMSTSCPIYRPSVRGPHCSCSPPAIPDRRSVAKTYHTLIMPSSHRVFIACSSDVAVLPSPSTSSHLPTSHADQNPIPTANTNCELRAPSQTKQPRSRKKTPSSWTAAMPPSAHVEHTSRASTTGALRRSGSRQSSQSSSASTRA</sequence>
<keyword evidence="3" id="KW-1185">Reference proteome</keyword>
<dbReference type="Proteomes" id="UP000292082">
    <property type="component" value="Unassembled WGS sequence"/>
</dbReference>
<evidence type="ECO:0000313" key="3">
    <source>
        <dbReference type="Proteomes" id="UP000292082"/>
    </source>
</evidence>
<protein>
    <submittedName>
        <fullName evidence="2">Uncharacterized protein</fullName>
    </submittedName>
</protein>
<feature type="compositionally biased region" description="Polar residues" evidence="1">
    <location>
        <begin position="130"/>
        <end position="152"/>
    </location>
</feature>
<feature type="compositionally biased region" description="Low complexity" evidence="1">
    <location>
        <begin position="118"/>
        <end position="129"/>
    </location>
</feature>
<dbReference type="EMBL" id="ML145198">
    <property type="protein sequence ID" value="TBU54058.1"/>
    <property type="molecule type" value="Genomic_DNA"/>
</dbReference>